<name>A0A1T4VBW1_9GAMM</name>
<feature type="non-terminal residue" evidence="1">
    <location>
        <position position="1"/>
    </location>
</feature>
<keyword evidence="2" id="KW-1185">Reference proteome</keyword>
<dbReference type="InterPro" id="IPR012337">
    <property type="entry name" value="RNaseH-like_sf"/>
</dbReference>
<evidence type="ECO:0000313" key="1">
    <source>
        <dbReference type="EMBL" id="SKA62452.1"/>
    </source>
</evidence>
<evidence type="ECO:0000313" key="2">
    <source>
        <dbReference type="Proteomes" id="UP000242432"/>
    </source>
</evidence>
<gene>
    <name evidence="1" type="ORF">SAMN02745213_01269</name>
</gene>
<organism evidence="1 2">
    <name type="scientific">Succinivibrio dextrinosolvens DSM 3072</name>
    <dbReference type="NCBI Taxonomy" id="1123324"/>
    <lineage>
        <taxon>Bacteria</taxon>
        <taxon>Pseudomonadati</taxon>
        <taxon>Pseudomonadota</taxon>
        <taxon>Gammaproteobacteria</taxon>
        <taxon>Aeromonadales</taxon>
        <taxon>Succinivibrionaceae</taxon>
        <taxon>Succinivibrio</taxon>
    </lineage>
</organism>
<dbReference type="EMBL" id="FUXX01000018">
    <property type="protein sequence ID" value="SKA62452.1"/>
    <property type="molecule type" value="Genomic_DNA"/>
</dbReference>
<accession>A0A1T4VBW1</accession>
<evidence type="ECO:0008006" key="3">
    <source>
        <dbReference type="Google" id="ProtNLM"/>
    </source>
</evidence>
<dbReference type="STRING" id="83771.SAMN02910357_02133"/>
<proteinExistence type="predicted"/>
<dbReference type="Proteomes" id="UP000242432">
    <property type="component" value="Unassembled WGS sequence"/>
</dbReference>
<dbReference type="AlphaFoldDB" id="A0A1T4VBW1"/>
<protein>
    <recommendedName>
        <fullName evidence="3">Transposase DDE domain-containing protein</fullName>
    </recommendedName>
</protein>
<sequence>RRWLIETCFRAQKQYFKLGSETYARDYDNLISFVSVASIRFIMMEFWRRYEEDERSLGALFRCTKEQIQDIPYQAAIDSLMRYFISIPKILEEAGLLKKGCLVKAEQIINDLLGSWFNGICNFLKQVIPLPQAR</sequence>
<reference evidence="2" key="1">
    <citation type="submission" date="2017-02" db="EMBL/GenBank/DDBJ databases">
        <authorList>
            <person name="Varghese N."/>
            <person name="Submissions S."/>
        </authorList>
    </citation>
    <scope>NUCLEOTIDE SEQUENCE [LARGE SCALE GENOMIC DNA]</scope>
    <source>
        <strain evidence="2">DSM 3072</strain>
    </source>
</reference>
<dbReference type="SUPFAM" id="SSF53098">
    <property type="entry name" value="Ribonuclease H-like"/>
    <property type="match status" value="1"/>
</dbReference>